<dbReference type="CDD" id="cd06550">
    <property type="entry name" value="TM_ABC_iron-siderophores_like"/>
    <property type="match status" value="1"/>
</dbReference>
<gene>
    <name evidence="9" type="ORF">FIL88_11480</name>
</gene>
<keyword evidence="4" id="KW-1003">Cell membrane</keyword>
<evidence type="ECO:0000313" key="9">
    <source>
        <dbReference type="EMBL" id="TQV67221.1"/>
    </source>
</evidence>
<dbReference type="Gene3D" id="1.10.3470.10">
    <property type="entry name" value="ABC transporter involved in vitamin B12 uptake, BtuC"/>
    <property type="match status" value="1"/>
</dbReference>
<dbReference type="InterPro" id="IPR000522">
    <property type="entry name" value="ABC_transptr_permease_BtuC"/>
</dbReference>
<keyword evidence="7 8" id="KW-0472">Membrane</keyword>
<feature type="transmembrane region" description="Helical" evidence="8">
    <location>
        <begin position="177"/>
        <end position="195"/>
    </location>
</feature>
<evidence type="ECO:0000256" key="7">
    <source>
        <dbReference type="ARBA" id="ARBA00023136"/>
    </source>
</evidence>
<feature type="transmembrane region" description="Helical" evidence="8">
    <location>
        <begin position="41"/>
        <end position="60"/>
    </location>
</feature>
<accession>A0A545SQH2</accession>
<feature type="transmembrane region" description="Helical" evidence="8">
    <location>
        <begin position="72"/>
        <end position="94"/>
    </location>
</feature>
<evidence type="ECO:0000256" key="3">
    <source>
        <dbReference type="ARBA" id="ARBA00022448"/>
    </source>
</evidence>
<organism evidence="9 10">
    <name type="scientific">Aliiroseovarius halocynthiae</name>
    <dbReference type="NCBI Taxonomy" id="985055"/>
    <lineage>
        <taxon>Bacteria</taxon>
        <taxon>Pseudomonadati</taxon>
        <taxon>Pseudomonadota</taxon>
        <taxon>Alphaproteobacteria</taxon>
        <taxon>Rhodobacterales</taxon>
        <taxon>Paracoccaceae</taxon>
        <taxon>Aliiroseovarius</taxon>
    </lineage>
</organism>
<evidence type="ECO:0000256" key="8">
    <source>
        <dbReference type="SAM" id="Phobius"/>
    </source>
</evidence>
<feature type="transmembrane region" description="Helical" evidence="8">
    <location>
        <begin position="285"/>
        <end position="303"/>
    </location>
</feature>
<dbReference type="SUPFAM" id="SSF81345">
    <property type="entry name" value="ABC transporter involved in vitamin B12 uptake, BtuC"/>
    <property type="match status" value="1"/>
</dbReference>
<dbReference type="Proteomes" id="UP000315816">
    <property type="component" value="Unassembled WGS sequence"/>
</dbReference>
<reference evidence="9 10" key="1">
    <citation type="submission" date="2019-06" db="EMBL/GenBank/DDBJ databases">
        <title>A novel species of marine bacteria.</title>
        <authorList>
            <person name="Wang Y."/>
        </authorList>
    </citation>
    <scope>NUCLEOTIDE SEQUENCE [LARGE SCALE GENOMIC DNA]</scope>
    <source>
        <strain evidence="9 10">MA1-10</strain>
    </source>
</reference>
<name>A0A545SQH2_9RHOB</name>
<dbReference type="OrthoDB" id="9811975at2"/>
<dbReference type="GO" id="GO:0022857">
    <property type="term" value="F:transmembrane transporter activity"/>
    <property type="evidence" value="ECO:0007669"/>
    <property type="project" value="InterPro"/>
</dbReference>
<dbReference type="PANTHER" id="PTHR30472:SF25">
    <property type="entry name" value="ABC TRANSPORTER PERMEASE PROTEIN MJ0876-RELATED"/>
    <property type="match status" value="1"/>
</dbReference>
<feature type="transmembrane region" description="Helical" evidence="8">
    <location>
        <begin position="100"/>
        <end position="117"/>
    </location>
</feature>
<comment type="subcellular location">
    <subcellularLocation>
        <location evidence="1">Cell membrane</location>
        <topology evidence="1">Multi-pass membrane protein</topology>
    </subcellularLocation>
</comment>
<keyword evidence="6 8" id="KW-1133">Transmembrane helix</keyword>
<keyword evidence="10" id="KW-1185">Reference proteome</keyword>
<keyword evidence="5 8" id="KW-0812">Transmembrane</keyword>
<dbReference type="AlphaFoldDB" id="A0A545SQH2"/>
<dbReference type="EMBL" id="VICH01000007">
    <property type="protein sequence ID" value="TQV67221.1"/>
    <property type="molecule type" value="Genomic_DNA"/>
</dbReference>
<sequence>MALVAGGVLSLSTGGRTDVGLWQLFSPDGLAASVLADIRAPRTLVAALLGINLGIAGLVLQAVTRNPLASPSILGINQGAALGLALSLILPGLAGAAQDVMAVAGAIGAGAITFAIAGGFSGKTDPMRLILGGMAVGAFAFATVRFTYTLDDDIARTVVRWTVGDITDIRWPAVNRLAWVAVPGLLAAFALSHRLNLMAMGQDQAQGLGADPRVTLSLGALIAAVMAGVSVTVAGPIAFTGLVVPHLARFLFGEDNRVLVPTTALIGAALMMVADGLSKILTAPIEAPIGVIAALIGAPWFLWQTLRRDAFQ</sequence>
<protein>
    <submittedName>
        <fullName evidence="9">Iron ABC transporter permease</fullName>
    </submittedName>
</protein>
<comment type="similarity">
    <text evidence="2">Belongs to the binding-protein-dependent transport system permease family. FecCD subfamily.</text>
</comment>
<dbReference type="Pfam" id="PF01032">
    <property type="entry name" value="FecCD"/>
    <property type="match status" value="1"/>
</dbReference>
<dbReference type="GO" id="GO:0005886">
    <property type="term" value="C:plasma membrane"/>
    <property type="evidence" value="ECO:0007669"/>
    <property type="project" value="UniProtKB-SubCell"/>
</dbReference>
<keyword evidence="3" id="KW-0813">Transport</keyword>
<comment type="caution">
    <text evidence="9">The sequence shown here is derived from an EMBL/GenBank/DDBJ whole genome shotgun (WGS) entry which is preliminary data.</text>
</comment>
<evidence type="ECO:0000256" key="5">
    <source>
        <dbReference type="ARBA" id="ARBA00022692"/>
    </source>
</evidence>
<evidence type="ECO:0000256" key="1">
    <source>
        <dbReference type="ARBA" id="ARBA00004651"/>
    </source>
</evidence>
<evidence type="ECO:0000256" key="6">
    <source>
        <dbReference type="ARBA" id="ARBA00022989"/>
    </source>
</evidence>
<evidence type="ECO:0000313" key="10">
    <source>
        <dbReference type="Proteomes" id="UP000315816"/>
    </source>
</evidence>
<evidence type="ECO:0000256" key="2">
    <source>
        <dbReference type="ARBA" id="ARBA00007935"/>
    </source>
</evidence>
<feature type="transmembrane region" description="Helical" evidence="8">
    <location>
        <begin position="129"/>
        <end position="148"/>
    </location>
</feature>
<dbReference type="InterPro" id="IPR037294">
    <property type="entry name" value="ABC_BtuC-like"/>
</dbReference>
<feature type="transmembrane region" description="Helical" evidence="8">
    <location>
        <begin position="216"/>
        <end position="238"/>
    </location>
</feature>
<dbReference type="PANTHER" id="PTHR30472">
    <property type="entry name" value="FERRIC ENTEROBACTIN TRANSPORT SYSTEM PERMEASE PROTEIN"/>
    <property type="match status" value="1"/>
</dbReference>
<proteinExistence type="inferred from homology"/>
<evidence type="ECO:0000256" key="4">
    <source>
        <dbReference type="ARBA" id="ARBA00022475"/>
    </source>
</evidence>
<dbReference type="GO" id="GO:0033214">
    <property type="term" value="P:siderophore-iron import into cell"/>
    <property type="evidence" value="ECO:0007669"/>
    <property type="project" value="TreeGrafter"/>
</dbReference>